<evidence type="ECO:0000256" key="1">
    <source>
        <dbReference type="SAM" id="Phobius"/>
    </source>
</evidence>
<keyword evidence="1" id="KW-1133">Transmembrane helix</keyword>
<comment type="caution">
    <text evidence="2">The sequence shown here is derived from an EMBL/GenBank/DDBJ whole genome shotgun (WGS) entry which is preliminary data.</text>
</comment>
<feature type="transmembrane region" description="Helical" evidence="1">
    <location>
        <begin position="6"/>
        <end position="25"/>
    </location>
</feature>
<keyword evidence="3" id="KW-1185">Reference proteome</keyword>
<evidence type="ECO:0000313" key="3">
    <source>
        <dbReference type="Proteomes" id="UP000483802"/>
    </source>
</evidence>
<gene>
    <name evidence="2" type="ORF">GPA10_03865</name>
</gene>
<accession>A0A6L6WPA6</accession>
<protein>
    <submittedName>
        <fullName evidence="2">Uncharacterized protein</fullName>
    </submittedName>
</protein>
<dbReference type="Proteomes" id="UP000483802">
    <property type="component" value="Unassembled WGS sequence"/>
</dbReference>
<organism evidence="2 3">
    <name type="scientific">Streptomyces typhae</name>
    <dbReference type="NCBI Taxonomy" id="2681492"/>
    <lineage>
        <taxon>Bacteria</taxon>
        <taxon>Bacillati</taxon>
        <taxon>Actinomycetota</taxon>
        <taxon>Actinomycetes</taxon>
        <taxon>Kitasatosporales</taxon>
        <taxon>Streptomycetaceae</taxon>
        <taxon>Streptomyces</taxon>
    </lineage>
</organism>
<name>A0A6L6WPA6_9ACTN</name>
<dbReference type="EMBL" id="WPNZ01000001">
    <property type="protein sequence ID" value="MVO83923.1"/>
    <property type="molecule type" value="Genomic_DNA"/>
</dbReference>
<evidence type="ECO:0000313" key="2">
    <source>
        <dbReference type="EMBL" id="MVO83923.1"/>
    </source>
</evidence>
<reference evidence="2 3" key="1">
    <citation type="submission" date="2019-11" db="EMBL/GenBank/DDBJ databases">
        <title>Streptomyces typhae sp. nov., a novel endophytic actinomycete isolated from the root of cattail pollen (Typha angustifolia L.).</title>
        <authorList>
            <person name="Peng C."/>
        </authorList>
    </citation>
    <scope>NUCLEOTIDE SEQUENCE [LARGE SCALE GENOMIC DNA]</scope>
    <source>
        <strain evidence="3">p1417</strain>
    </source>
</reference>
<proteinExistence type="predicted"/>
<dbReference type="AlphaFoldDB" id="A0A6L6WPA6"/>
<feature type="transmembrane region" description="Helical" evidence="1">
    <location>
        <begin position="60"/>
        <end position="80"/>
    </location>
</feature>
<sequence>MSSSWLIYSGALLVLLSVGILMVTGRPAMSIWRDMPSIAAGVVLGAAVCVIALVCQAPAQTAVSGACFWMAAAITGVHAVRGHRGA</sequence>
<keyword evidence="1" id="KW-0472">Membrane</keyword>
<feature type="transmembrane region" description="Helical" evidence="1">
    <location>
        <begin position="37"/>
        <end position="54"/>
    </location>
</feature>
<keyword evidence="1" id="KW-0812">Transmembrane</keyword>
<dbReference type="RefSeq" id="WP_157164093.1">
    <property type="nucleotide sequence ID" value="NZ_WPNZ01000001.1"/>
</dbReference>